<dbReference type="RefSeq" id="WP_155283792.1">
    <property type="nucleotide sequence ID" value="NZ_BLBC01000005.1"/>
</dbReference>
<name>A0A5M4B7E1_9FLAO</name>
<organism evidence="9 10">
    <name type="scientific">Capnocytophaga felis</name>
    <dbReference type="NCBI Taxonomy" id="2267611"/>
    <lineage>
        <taxon>Bacteria</taxon>
        <taxon>Pseudomonadati</taxon>
        <taxon>Bacteroidota</taxon>
        <taxon>Flavobacteriia</taxon>
        <taxon>Flavobacteriales</taxon>
        <taxon>Flavobacteriaceae</taxon>
        <taxon>Capnocytophaga</taxon>
    </lineage>
</organism>
<dbReference type="SUPFAM" id="SSF48452">
    <property type="entry name" value="TPR-like"/>
    <property type="match status" value="1"/>
</dbReference>
<keyword evidence="5" id="KW-0998">Cell outer membrane</keyword>
<dbReference type="Pfam" id="PF14322">
    <property type="entry name" value="SusD-like_3"/>
    <property type="match status" value="1"/>
</dbReference>
<feature type="domain" description="SusD-like N-terminal" evidence="8">
    <location>
        <begin position="19"/>
        <end position="222"/>
    </location>
</feature>
<evidence type="ECO:0000256" key="2">
    <source>
        <dbReference type="ARBA" id="ARBA00006275"/>
    </source>
</evidence>
<comment type="subcellular location">
    <subcellularLocation>
        <location evidence="1">Cell outer membrane</location>
    </subcellularLocation>
</comment>
<dbReference type="InterPro" id="IPR011990">
    <property type="entry name" value="TPR-like_helical_dom_sf"/>
</dbReference>
<keyword evidence="6" id="KW-0802">TPR repeat</keyword>
<dbReference type="Proteomes" id="UP000398217">
    <property type="component" value="Unassembled WGS sequence"/>
</dbReference>
<dbReference type="InterPro" id="IPR012944">
    <property type="entry name" value="SusD_RagB_dom"/>
</dbReference>
<reference evidence="10" key="1">
    <citation type="journal article" date="2020" name="Int. J. Syst. Evol. Microbiol.">
        <title>Capnocytophaga felis sp. nov. isolated from the feline oral cavity.</title>
        <authorList>
            <person name="Suzuki M."/>
            <person name="Umeda K."/>
            <person name="Kimura M."/>
            <person name="Imaoka K."/>
            <person name="Morikawa S."/>
            <person name="Maeda K."/>
        </authorList>
    </citation>
    <scope>NUCLEOTIDE SEQUENCE [LARGE SCALE GENOMIC DNA]</scope>
    <source>
        <strain evidence="10">KC07070</strain>
    </source>
</reference>
<dbReference type="InterPro" id="IPR019734">
    <property type="entry name" value="TPR_rpt"/>
</dbReference>
<dbReference type="InterPro" id="IPR033985">
    <property type="entry name" value="SusD-like_N"/>
</dbReference>
<comment type="similarity">
    <text evidence="2">Belongs to the SusD family.</text>
</comment>
<dbReference type="Gene3D" id="1.25.40.390">
    <property type="match status" value="1"/>
</dbReference>
<feature type="repeat" description="TPR" evidence="6">
    <location>
        <begin position="211"/>
        <end position="244"/>
    </location>
</feature>
<dbReference type="GO" id="GO:0009279">
    <property type="term" value="C:cell outer membrane"/>
    <property type="evidence" value="ECO:0007669"/>
    <property type="project" value="UniProtKB-SubCell"/>
</dbReference>
<evidence type="ECO:0000313" key="9">
    <source>
        <dbReference type="EMBL" id="GET45096.1"/>
    </source>
</evidence>
<accession>A0A5M4B7E1</accession>
<keyword evidence="4" id="KW-0472">Membrane</keyword>
<dbReference type="Pfam" id="PF07980">
    <property type="entry name" value="SusD_RagB"/>
    <property type="match status" value="1"/>
</dbReference>
<evidence type="ECO:0000256" key="3">
    <source>
        <dbReference type="ARBA" id="ARBA00022729"/>
    </source>
</evidence>
<evidence type="ECO:0000259" key="8">
    <source>
        <dbReference type="Pfam" id="PF14322"/>
    </source>
</evidence>
<evidence type="ECO:0000259" key="7">
    <source>
        <dbReference type="Pfam" id="PF07980"/>
    </source>
</evidence>
<protein>
    <submittedName>
        <fullName evidence="9">Membrane protein</fullName>
    </submittedName>
</protein>
<dbReference type="PROSITE" id="PS51257">
    <property type="entry name" value="PROKAR_LIPOPROTEIN"/>
    <property type="match status" value="1"/>
</dbReference>
<dbReference type="EMBL" id="BLBC01000005">
    <property type="protein sequence ID" value="GET45096.1"/>
    <property type="molecule type" value="Genomic_DNA"/>
</dbReference>
<keyword evidence="3" id="KW-0732">Signal</keyword>
<dbReference type="AlphaFoldDB" id="A0A5M4B7E1"/>
<proteinExistence type="inferred from homology"/>
<evidence type="ECO:0000256" key="1">
    <source>
        <dbReference type="ARBA" id="ARBA00004442"/>
    </source>
</evidence>
<gene>
    <name evidence="9" type="ORF">RCZ01_03980</name>
</gene>
<sequence length="478" mass="55676">MKKIYILLAVTTIFASCDKFLDVTPKGRVIPQTTEDFRYLLNRGYHEFPNYKSTLFLRTDNITLNESDKEDNQILNMYSWGEVPTTFDNSPYAPPYQMFYQTIFYTNEVINTGGEKMPASDEKSQILAEAHALRAYAYFGLVNMYAKHYDKTTANTDKAIPLVLKTDLEQPFPRATTEQVYDLILKDMTQAEAMMKVEKQKPNSNYAFSKVALYAFFSRVYLYMGEWEKSLEYTNKALALQSNLQDLSTLGYDIYDATTVFYYQRNSEEMIMALDRPAMGEENTAYITDDFLNYFDPTQDRKTTHFQSPDSKITDLRMVISVDPDYSADYSKECPDPRDFTCPMAHYKYRIKKQGLSRCSFRTGELYLTKAELLTRLKREDEAKATFLMLLKKRHKATATLETEIGALAGDALLQRILNDRNIELFAEGNRWFDLRRNQQKQIVHKYKDRTYTLNTNDIRYTISFPESIVKENPLLAE</sequence>
<dbReference type="OrthoDB" id="630434at2"/>
<dbReference type="PROSITE" id="PS50005">
    <property type="entry name" value="TPR"/>
    <property type="match status" value="1"/>
</dbReference>
<keyword evidence="10" id="KW-1185">Reference proteome</keyword>
<feature type="domain" description="RagB/SusD" evidence="7">
    <location>
        <begin position="358"/>
        <end position="459"/>
    </location>
</feature>
<comment type="caution">
    <text evidence="9">The sequence shown here is derived from an EMBL/GenBank/DDBJ whole genome shotgun (WGS) entry which is preliminary data.</text>
</comment>
<evidence type="ECO:0000313" key="10">
    <source>
        <dbReference type="Proteomes" id="UP000398217"/>
    </source>
</evidence>
<evidence type="ECO:0000256" key="6">
    <source>
        <dbReference type="PROSITE-ProRule" id="PRU00339"/>
    </source>
</evidence>
<evidence type="ECO:0000256" key="5">
    <source>
        <dbReference type="ARBA" id="ARBA00023237"/>
    </source>
</evidence>
<evidence type="ECO:0000256" key="4">
    <source>
        <dbReference type="ARBA" id="ARBA00023136"/>
    </source>
</evidence>